<dbReference type="InterPro" id="IPR003594">
    <property type="entry name" value="HATPase_dom"/>
</dbReference>
<organism evidence="5 6">
    <name type="scientific">Halosimplex carlsbadense 2-9-1</name>
    <dbReference type="NCBI Taxonomy" id="797114"/>
    <lineage>
        <taxon>Archaea</taxon>
        <taxon>Methanobacteriati</taxon>
        <taxon>Methanobacteriota</taxon>
        <taxon>Stenosarchaea group</taxon>
        <taxon>Halobacteria</taxon>
        <taxon>Halobacteriales</taxon>
        <taxon>Haloarculaceae</taxon>
        <taxon>Halosimplex</taxon>
    </lineage>
</organism>
<dbReference type="PROSITE" id="PS50109">
    <property type="entry name" value="HIS_KIN"/>
    <property type="match status" value="1"/>
</dbReference>
<dbReference type="InterPro" id="IPR004358">
    <property type="entry name" value="Sig_transdc_His_kin-like_C"/>
</dbReference>
<feature type="domain" description="Response regulatory" evidence="4">
    <location>
        <begin position="6"/>
        <end position="127"/>
    </location>
</feature>
<dbReference type="PANTHER" id="PTHR43547:SF2">
    <property type="entry name" value="HYBRID SIGNAL TRANSDUCTION HISTIDINE KINASE C"/>
    <property type="match status" value="1"/>
</dbReference>
<protein>
    <submittedName>
        <fullName evidence="5">Signal-transducing histidine kinase</fullName>
    </submittedName>
</protein>
<keyword evidence="5" id="KW-0418">Kinase</keyword>
<dbReference type="AlphaFoldDB" id="M0CMD0"/>
<dbReference type="SMART" id="SM00448">
    <property type="entry name" value="REC"/>
    <property type="match status" value="1"/>
</dbReference>
<name>M0CMD0_9EURY</name>
<dbReference type="PANTHER" id="PTHR43547">
    <property type="entry name" value="TWO-COMPONENT HISTIDINE KINASE"/>
    <property type="match status" value="1"/>
</dbReference>
<reference evidence="5 6" key="1">
    <citation type="journal article" date="2014" name="PLoS Genet.">
        <title>Phylogenetically driven sequencing of extremely halophilic archaea reveals strategies for static and dynamic osmo-response.</title>
        <authorList>
            <person name="Becker E.A."/>
            <person name="Seitzer P.M."/>
            <person name="Tritt A."/>
            <person name="Larsen D."/>
            <person name="Krusor M."/>
            <person name="Yao A.I."/>
            <person name="Wu D."/>
            <person name="Madern D."/>
            <person name="Eisen J.A."/>
            <person name="Darling A.E."/>
            <person name="Facciotti M.T."/>
        </authorList>
    </citation>
    <scope>NUCLEOTIDE SEQUENCE [LARGE SCALE GENOMIC DNA]</scope>
    <source>
        <strain evidence="5 6">2-9-1</strain>
    </source>
</reference>
<gene>
    <name evidence="5" type="ORF">C475_12502</name>
</gene>
<feature type="domain" description="Histidine kinase" evidence="3">
    <location>
        <begin position="150"/>
        <end position="355"/>
    </location>
</feature>
<dbReference type="Proteomes" id="UP000011626">
    <property type="component" value="Unassembled WGS sequence"/>
</dbReference>
<evidence type="ECO:0000256" key="2">
    <source>
        <dbReference type="PROSITE-ProRule" id="PRU00169"/>
    </source>
</evidence>
<dbReference type="STRING" id="797114.C475_12502"/>
<dbReference type="InterPro" id="IPR011006">
    <property type="entry name" value="CheY-like_superfamily"/>
</dbReference>
<dbReference type="Pfam" id="PF02518">
    <property type="entry name" value="HATPase_c"/>
    <property type="match status" value="1"/>
</dbReference>
<evidence type="ECO:0000259" key="3">
    <source>
        <dbReference type="PROSITE" id="PS50109"/>
    </source>
</evidence>
<dbReference type="eggNOG" id="arCOG06219">
    <property type="taxonomic scope" value="Archaea"/>
</dbReference>
<dbReference type="CDD" id="cd00075">
    <property type="entry name" value="HATPase"/>
    <property type="match status" value="1"/>
</dbReference>
<evidence type="ECO:0000259" key="4">
    <source>
        <dbReference type="PROSITE" id="PS50110"/>
    </source>
</evidence>
<evidence type="ECO:0000313" key="5">
    <source>
        <dbReference type="EMBL" id="ELZ24411.1"/>
    </source>
</evidence>
<dbReference type="PRINTS" id="PR00344">
    <property type="entry name" value="BCTRLSENSOR"/>
</dbReference>
<dbReference type="InterPro" id="IPR005467">
    <property type="entry name" value="His_kinase_dom"/>
</dbReference>
<keyword evidence="1 2" id="KW-0597">Phosphoprotein</keyword>
<dbReference type="Pfam" id="PF00072">
    <property type="entry name" value="Response_reg"/>
    <property type="match status" value="1"/>
</dbReference>
<dbReference type="RefSeq" id="WP_006884172.1">
    <property type="nucleotide sequence ID" value="NZ_AOIU01000030.1"/>
</dbReference>
<dbReference type="InterPro" id="IPR036890">
    <property type="entry name" value="HATPase_C_sf"/>
</dbReference>
<evidence type="ECO:0000313" key="6">
    <source>
        <dbReference type="Proteomes" id="UP000011626"/>
    </source>
</evidence>
<dbReference type="EMBL" id="AOIU01000030">
    <property type="protein sequence ID" value="ELZ24411.1"/>
    <property type="molecule type" value="Genomic_DNA"/>
</dbReference>
<dbReference type="OrthoDB" id="3369at2157"/>
<dbReference type="Gene3D" id="3.40.50.2300">
    <property type="match status" value="1"/>
</dbReference>
<keyword evidence="6" id="KW-1185">Reference proteome</keyword>
<dbReference type="Gene3D" id="3.30.565.10">
    <property type="entry name" value="Histidine kinase-like ATPase, C-terminal domain"/>
    <property type="match status" value="1"/>
</dbReference>
<dbReference type="GO" id="GO:0000155">
    <property type="term" value="F:phosphorelay sensor kinase activity"/>
    <property type="evidence" value="ECO:0007669"/>
    <property type="project" value="TreeGrafter"/>
</dbReference>
<dbReference type="SMART" id="SM00387">
    <property type="entry name" value="HATPase_c"/>
    <property type="match status" value="1"/>
</dbReference>
<dbReference type="InterPro" id="IPR001789">
    <property type="entry name" value="Sig_transdc_resp-reg_receiver"/>
</dbReference>
<feature type="modified residue" description="4-aspartylphosphate" evidence="2">
    <location>
        <position position="62"/>
    </location>
</feature>
<sequence length="355" mass="38624">MSRLVDILLIEDNPGDAKLVEHYLDNPSVAAFFDEVALTHAETLTDGRDRLRSAQYDVVLLDLGLPESDGIGTLHAVTDLDHEVPVIVLTGLEKTEVAVEAIQSGAQDYLEKGDIDADRLVRSLRYAVERHEHERALARRNEQLDFFNSLLRHDLMNALNVMMARADMLESAVDDPELADHASSIGEWGRNIVDLTDKIRSILDTVADEGDDSLEPTSISRVVEEEADRVRSLSDRVDVVVDVPDADVLANDLLSDVVGNLLTNAVEHTDDRTTVTVDGEIAGPHATLTVADDGDGIPGPRRKDLFERGQKGGASSGTGFGLFFVSSMVESYDGSVRAEESDRGGAAFVLELPRA</sequence>
<dbReference type="SUPFAM" id="SSF55874">
    <property type="entry name" value="ATPase domain of HSP90 chaperone/DNA topoisomerase II/histidine kinase"/>
    <property type="match status" value="1"/>
</dbReference>
<proteinExistence type="predicted"/>
<dbReference type="PROSITE" id="PS50110">
    <property type="entry name" value="RESPONSE_REGULATORY"/>
    <property type="match status" value="1"/>
</dbReference>
<evidence type="ECO:0000256" key="1">
    <source>
        <dbReference type="ARBA" id="ARBA00022553"/>
    </source>
</evidence>
<dbReference type="SUPFAM" id="SSF52172">
    <property type="entry name" value="CheY-like"/>
    <property type="match status" value="1"/>
</dbReference>
<keyword evidence="5" id="KW-0808">Transferase</keyword>
<accession>M0CMD0</accession>
<comment type="caution">
    <text evidence="5">The sequence shown here is derived from an EMBL/GenBank/DDBJ whole genome shotgun (WGS) entry which is preliminary data.</text>
</comment>